<proteinExistence type="predicted"/>
<keyword evidence="1" id="KW-0812">Transmembrane</keyword>
<feature type="transmembrane region" description="Helical" evidence="1">
    <location>
        <begin position="6"/>
        <end position="39"/>
    </location>
</feature>
<evidence type="ECO:0000313" key="3">
    <source>
        <dbReference type="Proteomes" id="UP000664701"/>
    </source>
</evidence>
<dbReference type="EMBL" id="CP147251">
    <property type="protein sequence ID" value="WYJ78065.1"/>
    <property type="molecule type" value="Genomic_DNA"/>
</dbReference>
<reference evidence="2 3" key="1">
    <citation type="submission" date="2024-03" db="EMBL/GenBank/DDBJ databases">
        <title>The Genome Sequence of Enterococcus sp. DIV2402.</title>
        <authorList>
            <consortium name="The Broad Institute Genomics Platform"/>
            <consortium name="The Broad Institute Microbial Omics Core"/>
            <consortium name="The Broad Institute Genomic Center for Infectious Diseases"/>
            <person name="Earl A."/>
            <person name="Manson A."/>
            <person name="Gilmore M."/>
            <person name="Schwartman J."/>
            <person name="Shea T."/>
            <person name="Abouelleil A."/>
            <person name="Cao P."/>
            <person name="Chapman S."/>
            <person name="Cusick C."/>
            <person name="Young S."/>
            <person name="Neafsey D."/>
            <person name="Nusbaum C."/>
            <person name="Birren B."/>
        </authorList>
    </citation>
    <scope>NUCLEOTIDE SEQUENCE [LARGE SCALE GENOMIC DNA]</scope>
    <source>
        <strain evidence="2 3">DIV2402</strain>
    </source>
</reference>
<evidence type="ECO:0000256" key="1">
    <source>
        <dbReference type="SAM" id="Phobius"/>
    </source>
</evidence>
<protein>
    <submittedName>
        <fullName evidence="2">Uncharacterized protein</fullName>
    </submittedName>
</protein>
<accession>A0ABZ2SSN7</accession>
<keyword evidence="3" id="KW-1185">Reference proteome</keyword>
<keyword evidence="1" id="KW-0472">Membrane</keyword>
<keyword evidence="1" id="KW-1133">Transmembrane helix</keyword>
<dbReference type="RefSeq" id="WP_207941765.1">
    <property type="nucleotide sequence ID" value="NZ_CP147251.1"/>
</dbReference>
<evidence type="ECO:0000313" key="2">
    <source>
        <dbReference type="EMBL" id="WYJ78065.1"/>
    </source>
</evidence>
<gene>
    <name evidence="2" type="ORF">DOK78_002721</name>
</gene>
<dbReference type="Proteomes" id="UP000664701">
    <property type="component" value="Chromosome"/>
</dbReference>
<name>A0ABZ2SSN7_9ENTE</name>
<sequence length="86" mass="10073">MEQLIALVIVILLIVFIIKVGSAIWRLLGILLLAFLVWVFRSEIMAQINEWARMLGSENFLEQAKQFFVSILEKLVQWFGDFINQF</sequence>
<organism evidence="2 3">
    <name type="scientific">Candidatus Enterococcus lowellii</name>
    <dbReference type="NCBI Taxonomy" id="2230877"/>
    <lineage>
        <taxon>Bacteria</taxon>
        <taxon>Bacillati</taxon>
        <taxon>Bacillota</taxon>
        <taxon>Bacilli</taxon>
        <taxon>Lactobacillales</taxon>
        <taxon>Enterococcaceae</taxon>
        <taxon>Enterococcus</taxon>
    </lineage>
</organism>